<dbReference type="GO" id="GO:0015288">
    <property type="term" value="F:porin activity"/>
    <property type="evidence" value="ECO:0007669"/>
    <property type="project" value="TreeGrafter"/>
</dbReference>
<accession>A0A2S7IKU5</accession>
<feature type="chain" id="PRO_5015542317" evidence="9">
    <location>
        <begin position="21"/>
        <end position="479"/>
    </location>
</feature>
<dbReference type="GO" id="GO:0015562">
    <property type="term" value="F:efflux transmembrane transporter activity"/>
    <property type="evidence" value="ECO:0007669"/>
    <property type="project" value="InterPro"/>
</dbReference>
<name>A0A2S7IKU5_9BACT</name>
<keyword evidence="7" id="KW-0998">Cell outer membrane</keyword>
<evidence type="ECO:0000256" key="5">
    <source>
        <dbReference type="ARBA" id="ARBA00022692"/>
    </source>
</evidence>
<comment type="caution">
    <text evidence="10">The sequence shown here is derived from an EMBL/GenBank/DDBJ whole genome shotgun (WGS) entry which is preliminary data.</text>
</comment>
<dbReference type="PANTHER" id="PTHR30026">
    <property type="entry name" value="OUTER MEMBRANE PROTEIN TOLC"/>
    <property type="match status" value="1"/>
</dbReference>
<dbReference type="Gene3D" id="1.20.1600.10">
    <property type="entry name" value="Outer membrane efflux proteins (OEP)"/>
    <property type="match status" value="1"/>
</dbReference>
<evidence type="ECO:0000256" key="8">
    <source>
        <dbReference type="SAM" id="Coils"/>
    </source>
</evidence>
<dbReference type="SUPFAM" id="SSF56954">
    <property type="entry name" value="Outer membrane efflux proteins (OEP)"/>
    <property type="match status" value="1"/>
</dbReference>
<dbReference type="Proteomes" id="UP000239590">
    <property type="component" value="Unassembled WGS sequence"/>
</dbReference>
<keyword evidence="9" id="KW-0732">Signal</keyword>
<dbReference type="EMBL" id="PTRA01000001">
    <property type="protein sequence ID" value="PQA58342.1"/>
    <property type="molecule type" value="Genomic_DNA"/>
</dbReference>
<feature type="coiled-coil region" evidence="8">
    <location>
        <begin position="403"/>
        <end position="430"/>
    </location>
</feature>
<proteinExistence type="inferred from homology"/>
<gene>
    <name evidence="10" type="ORF">C5O19_01305</name>
</gene>
<dbReference type="GO" id="GO:1990281">
    <property type="term" value="C:efflux pump complex"/>
    <property type="evidence" value="ECO:0007669"/>
    <property type="project" value="TreeGrafter"/>
</dbReference>
<keyword evidence="5" id="KW-0812">Transmembrane</keyword>
<comment type="subcellular location">
    <subcellularLocation>
        <location evidence="1">Cell outer membrane</location>
    </subcellularLocation>
</comment>
<keyword evidence="8" id="KW-0175">Coiled coil</keyword>
<reference evidence="11" key="1">
    <citation type="submission" date="2018-02" db="EMBL/GenBank/DDBJ databases">
        <title>Genome sequencing of Solimonas sp. HR-BB.</title>
        <authorList>
            <person name="Lee Y."/>
            <person name="Jeon C.O."/>
        </authorList>
    </citation>
    <scope>NUCLEOTIDE SEQUENCE [LARGE SCALE GENOMIC DNA]</scope>
    <source>
        <strain evidence="11">HR-U</strain>
    </source>
</reference>
<keyword evidence="11" id="KW-1185">Reference proteome</keyword>
<evidence type="ECO:0000313" key="11">
    <source>
        <dbReference type="Proteomes" id="UP000239590"/>
    </source>
</evidence>
<dbReference type="Pfam" id="PF02321">
    <property type="entry name" value="OEP"/>
    <property type="match status" value="2"/>
</dbReference>
<evidence type="ECO:0000256" key="4">
    <source>
        <dbReference type="ARBA" id="ARBA00022452"/>
    </source>
</evidence>
<evidence type="ECO:0000256" key="6">
    <source>
        <dbReference type="ARBA" id="ARBA00023136"/>
    </source>
</evidence>
<evidence type="ECO:0000256" key="9">
    <source>
        <dbReference type="SAM" id="SignalP"/>
    </source>
</evidence>
<dbReference type="PANTHER" id="PTHR30026:SF20">
    <property type="entry name" value="OUTER MEMBRANE PROTEIN TOLC"/>
    <property type="match status" value="1"/>
</dbReference>
<dbReference type="AlphaFoldDB" id="A0A2S7IKU5"/>
<keyword evidence="4" id="KW-1134">Transmembrane beta strand</keyword>
<evidence type="ECO:0000256" key="3">
    <source>
        <dbReference type="ARBA" id="ARBA00022448"/>
    </source>
</evidence>
<evidence type="ECO:0000256" key="7">
    <source>
        <dbReference type="ARBA" id="ARBA00023237"/>
    </source>
</evidence>
<dbReference type="InterPro" id="IPR051906">
    <property type="entry name" value="TolC-like"/>
</dbReference>
<evidence type="ECO:0000313" key="10">
    <source>
        <dbReference type="EMBL" id="PQA58342.1"/>
    </source>
</evidence>
<protein>
    <submittedName>
        <fullName evidence="10">TolC family protein</fullName>
    </submittedName>
</protein>
<evidence type="ECO:0000256" key="2">
    <source>
        <dbReference type="ARBA" id="ARBA00007613"/>
    </source>
</evidence>
<keyword evidence="3" id="KW-0813">Transport</keyword>
<evidence type="ECO:0000256" key="1">
    <source>
        <dbReference type="ARBA" id="ARBA00004442"/>
    </source>
</evidence>
<dbReference type="OrthoDB" id="9811587at2"/>
<dbReference type="InterPro" id="IPR003423">
    <property type="entry name" value="OMP_efflux"/>
</dbReference>
<dbReference type="GO" id="GO:0009279">
    <property type="term" value="C:cell outer membrane"/>
    <property type="evidence" value="ECO:0007669"/>
    <property type="project" value="UniProtKB-SubCell"/>
</dbReference>
<sequence length="479" mass="53146">MMGKAWLLGVSLLLAYPVWGQTNTAPKRSLQECVDIAWKNNLDVKQSEVQVAVNRNTLDQSKFSRLPTLNSAITQGLNLGRNIDPFTNSYVTQTLNYNNANLTSTAIIYNGGIVNNTIKQNQLNTQASEFDVQATRDQVALNVVLAYLQVLNNEDILAVSRTQVDITQQQVTRTEKLVNAGALPQANLLDLQAQFANDELSVVTAENNLAISRVQLLQLMNEPEIRELVLDRMSINTPDDTYQTPIQDIYATAVQTQSAVKAADLRTLSARKGVDIARGGYFPSLGFNLSVGSNYSSAARRSLAGTPTTVTNTAFVEFQGQQVPITFTTTQPGFLTQNIPWTEQLTNNVNGGIGLSLRVPIFNAYQVRYRTSTASLNVKSQEYQAASVRLQLRQNIEQAYVNMTSAAKRYASLTRQVESLELAFKAAESRFNAGAINSVDYNLAKSNLDRSRINQIQAKYDYVLRIKVLDYYQNKPLSF</sequence>
<dbReference type="RefSeq" id="WP_104709567.1">
    <property type="nucleotide sequence ID" value="NZ_PTRA01000001.1"/>
</dbReference>
<organism evidence="10 11">
    <name type="scientific">Siphonobacter curvatus</name>
    <dbReference type="NCBI Taxonomy" id="2094562"/>
    <lineage>
        <taxon>Bacteria</taxon>
        <taxon>Pseudomonadati</taxon>
        <taxon>Bacteroidota</taxon>
        <taxon>Cytophagia</taxon>
        <taxon>Cytophagales</taxon>
        <taxon>Cytophagaceae</taxon>
        <taxon>Siphonobacter</taxon>
    </lineage>
</organism>
<feature type="signal peptide" evidence="9">
    <location>
        <begin position="1"/>
        <end position="20"/>
    </location>
</feature>
<comment type="similarity">
    <text evidence="2">Belongs to the outer membrane factor (OMF) (TC 1.B.17) family.</text>
</comment>
<keyword evidence="6" id="KW-0472">Membrane</keyword>